<comment type="caution">
    <text evidence="2">The sequence shown here is derived from an EMBL/GenBank/DDBJ whole genome shotgun (WGS) entry which is preliminary data.</text>
</comment>
<accession>A0A4R3LN01</accession>
<name>A0A4R3LN01_9GAMM</name>
<sequence>MSSNTFIGIALLVGGAIALYFGLTATDSLSERVVEGVTGRYTDGTMWYLIGGGVAAVGGLALLFMGKR</sequence>
<dbReference type="OrthoDB" id="6199344at2"/>
<evidence type="ECO:0000313" key="2">
    <source>
        <dbReference type="EMBL" id="TCT00849.1"/>
    </source>
</evidence>
<dbReference type="Pfam" id="PF11381">
    <property type="entry name" value="DUF3185"/>
    <property type="match status" value="1"/>
</dbReference>
<feature type="transmembrane region" description="Helical" evidence="1">
    <location>
        <begin position="46"/>
        <end position="65"/>
    </location>
</feature>
<dbReference type="InterPro" id="IPR021521">
    <property type="entry name" value="DUF3185"/>
</dbReference>
<keyword evidence="1" id="KW-1133">Transmembrane helix</keyword>
<evidence type="ECO:0000256" key="1">
    <source>
        <dbReference type="SAM" id="Phobius"/>
    </source>
</evidence>
<gene>
    <name evidence="2" type="ORF">EDC25_102218</name>
</gene>
<proteinExistence type="predicted"/>
<keyword evidence="3" id="KW-1185">Reference proteome</keyword>
<keyword evidence="1" id="KW-0472">Membrane</keyword>
<evidence type="ECO:0000313" key="3">
    <source>
        <dbReference type="Proteomes" id="UP000294599"/>
    </source>
</evidence>
<feature type="transmembrane region" description="Helical" evidence="1">
    <location>
        <begin position="7"/>
        <end position="26"/>
    </location>
</feature>
<keyword evidence="1" id="KW-0812">Transmembrane</keyword>
<reference evidence="2 3" key="1">
    <citation type="submission" date="2019-03" db="EMBL/GenBank/DDBJ databases">
        <title>Genomic Encyclopedia of Type Strains, Phase IV (KMG-IV): sequencing the most valuable type-strain genomes for metagenomic binning, comparative biology and taxonomic classification.</title>
        <authorList>
            <person name="Goeker M."/>
        </authorList>
    </citation>
    <scope>NUCLEOTIDE SEQUENCE [LARGE SCALE GENOMIC DNA]</scope>
    <source>
        <strain evidence="2 3">DSM 21944</strain>
    </source>
</reference>
<organism evidence="2 3">
    <name type="scientific">Pseudofulvimonas gallinarii</name>
    <dbReference type="NCBI Taxonomy" id="634155"/>
    <lineage>
        <taxon>Bacteria</taxon>
        <taxon>Pseudomonadati</taxon>
        <taxon>Pseudomonadota</taxon>
        <taxon>Gammaproteobacteria</taxon>
        <taxon>Lysobacterales</taxon>
        <taxon>Rhodanobacteraceae</taxon>
        <taxon>Pseudofulvimonas</taxon>
    </lineage>
</organism>
<dbReference type="Proteomes" id="UP000294599">
    <property type="component" value="Unassembled WGS sequence"/>
</dbReference>
<dbReference type="AlphaFoldDB" id="A0A4R3LN01"/>
<protein>
    <submittedName>
        <fullName evidence="2">Uncharacterized protein DUF3185</fullName>
    </submittedName>
</protein>
<dbReference type="RefSeq" id="WP_123522132.1">
    <property type="nucleotide sequence ID" value="NZ_JBHLWF010000013.1"/>
</dbReference>
<dbReference type="EMBL" id="SMAF01000002">
    <property type="protein sequence ID" value="TCT00849.1"/>
    <property type="molecule type" value="Genomic_DNA"/>
</dbReference>